<dbReference type="OrthoDB" id="6768044at2759"/>
<feature type="domain" description="Reverse transcriptase" evidence="1">
    <location>
        <begin position="1"/>
        <end position="222"/>
    </location>
</feature>
<comment type="caution">
    <text evidence="2">The sequence shown here is derived from an EMBL/GenBank/DDBJ whole genome shotgun (WGS) entry which is preliminary data.</text>
</comment>
<proteinExistence type="predicted"/>
<evidence type="ECO:0000313" key="3">
    <source>
        <dbReference type="Proteomes" id="UP000801492"/>
    </source>
</evidence>
<dbReference type="PANTHER" id="PTHR47027:SF8">
    <property type="entry name" value="RIBONUCLEASE H"/>
    <property type="match status" value="1"/>
</dbReference>
<dbReference type="EMBL" id="VTPC01090906">
    <property type="protein sequence ID" value="KAF2880795.1"/>
    <property type="molecule type" value="Genomic_DNA"/>
</dbReference>
<organism evidence="2 3">
    <name type="scientific">Ignelater luminosus</name>
    <name type="common">Cucubano</name>
    <name type="synonym">Pyrophorus luminosus</name>
    <dbReference type="NCBI Taxonomy" id="2038154"/>
    <lineage>
        <taxon>Eukaryota</taxon>
        <taxon>Metazoa</taxon>
        <taxon>Ecdysozoa</taxon>
        <taxon>Arthropoda</taxon>
        <taxon>Hexapoda</taxon>
        <taxon>Insecta</taxon>
        <taxon>Pterygota</taxon>
        <taxon>Neoptera</taxon>
        <taxon>Endopterygota</taxon>
        <taxon>Coleoptera</taxon>
        <taxon>Polyphaga</taxon>
        <taxon>Elateriformia</taxon>
        <taxon>Elateroidea</taxon>
        <taxon>Elateridae</taxon>
        <taxon>Agrypninae</taxon>
        <taxon>Pyrophorini</taxon>
        <taxon>Ignelater</taxon>
    </lineage>
</organism>
<dbReference type="Pfam" id="PF00078">
    <property type="entry name" value="RVT_1"/>
    <property type="match status" value="1"/>
</dbReference>
<evidence type="ECO:0000313" key="2">
    <source>
        <dbReference type="EMBL" id="KAF2880795.1"/>
    </source>
</evidence>
<dbReference type="PROSITE" id="PS50878">
    <property type="entry name" value="RT_POL"/>
    <property type="match status" value="1"/>
</dbReference>
<gene>
    <name evidence="2" type="ORF">ILUMI_25378</name>
</gene>
<keyword evidence="3" id="KW-1185">Reference proteome</keyword>
<dbReference type="Proteomes" id="UP000801492">
    <property type="component" value="Unassembled WGS sequence"/>
</dbReference>
<name>A0A8K0CBU3_IGNLU</name>
<evidence type="ECO:0000259" key="1">
    <source>
        <dbReference type="PROSITE" id="PS50878"/>
    </source>
</evidence>
<dbReference type="InterPro" id="IPR000477">
    <property type="entry name" value="RT_dom"/>
</dbReference>
<reference evidence="2" key="1">
    <citation type="submission" date="2019-08" db="EMBL/GenBank/DDBJ databases">
        <title>The genome of the North American firefly Photinus pyralis.</title>
        <authorList>
            <consortium name="Photinus pyralis genome working group"/>
            <person name="Fallon T.R."/>
            <person name="Sander Lower S.E."/>
            <person name="Weng J.-K."/>
        </authorList>
    </citation>
    <scope>NUCLEOTIDE SEQUENCE</scope>
    <source>
        <strain evidence="2">TRF0915ILg1</strain>
        <tissue evidence="2">Whole body</tissue>
    </source>
</reference>
<protein>
    <recommendedName>
        <fullName evidence="1">Reverse transcriptase domain-containing protein</fullName>
    </recommendedName>
</protein>
<dbReference type="PANTHER" id="PTHR47027">
    <property type="entry name" value="REVERSE TRANSCRIPTASE DOMAIN-CONTAINING PROTEIN"/>
    <property type="match status" value="1"/>
</dbReference>
<dbReference type="SUPFAM" id="SSF56672">
    <property type="entry name" value="DNA/RNA polymerases"/>
    <property type="match status" value="1"/>
</dbReference>
<accession>A0A8K0CBU3</accession>
<dbReference type="InterPro" id="IPR043502">
    <property type="entry name" value="DNA/RNA_pol_sf"/>
</dbReference>
<sequence>MQAYIPTINHDDEQVEETYDHINEPIQDERGDENLTILGKARQHGKQALGLRLIIEEMIRKDKRTYVAFIDIEKAFDNVEWKRMFQVLKRIGVKYKDRRIIHNIYQNQLAGASYLYHYSIHMEEEPKEVREITNMGIKIHGEKVEMLCYVDDTALLAENERDLKEALNQLQTVLKESYDIKINHTKTRIIVCGKQRQDYTRIRLEDQVIDEVNEFCYLGSTITTDGRCKQILSAEQNAKRSPRMEYIKQIMDGELERLADNRQAWKAATNQSQGLLT</sequence>
<dbReference type="AlphaFoldDB" id="A0A8K0CBU3"/>
<dbReference type="GO" id="GO:0071897">
    <property type="term" value="P:DNA biosynthetic process"/>
    <property type="evidence" value="ECO:0007669"/>
    <property type="project" value="UniProtKB-ARBA"/>
</dbReference>